<dbReference type="STRING" id="243090.RB13168"/>
<organism evidence="1 2">
    <name type="scientific">Rhodopirellula baltica (strain DSM 10527 / NCIMB 13988 / SH1)</name>
    <dbReference type="NCBI Taxonomy" id="243090"/>
    <lineage>
        <taxon>Bacteria</taxon>
        <taxon>Pseudomonadati</taxon>
        <taxon>Planctomycetota</taxon>
        <taxon>Planctomycetia</taxon>
        <taxon>Pirellulales</taxon>
        <taxon>Pirellulaceae</taxon>
        <taxon>Rhodopirellula</taxon>
    </lineage>
</organism>
<evidence type="ECO:0000313" key="2">
    <source>
        <dbReference type="Proteomes" id="UP000001025"/>
    </source>
</evidence>
<dbReference type="EMBL" id="BX294156">
    <property type="protein sequence ID" value="CAD77979.1"/>
    <property type="molecule type" value="Genomic_DNA"/>
</dbReference>
<dbReference type="KEGG" id="rba:RB13168"/>
<name>Q7UHJ1_RHOBA</name>
<accession>Q7UHJ1</accession>
<proteinExistence type="predicted"/>
<dbReference type="InParanoid" id="Q7UHJ1"/>
<reference evidence="1 2" key="1">
    <citation type="journal article" date="2003" name="Proc. Natl. Acad. Sci. U.S.A.">
        <title>Complete genome sequence of the marine planctomycete Pirellula sp. strain 1.</title>
        <authorList>
            <person name="Gloeckner F.O."/>
            <person name="Kube M."/>
            <person name="Bauer M."/>
            <person name="Teeling H."/>
            <person name="Lombardot T."/>
            <person name="Ludwig W."/>
            <person name="Gade D."/>
            <person name="Beck A."/>
            <person name="Borzym K."/>
            <person name="Heitmann K."/>
            <person name="Rabus R."/>
            <person name="Schlesner H."/>
            <person name="Amann R."/>
            <person name="Reinhardt R."/>
        </authorList>
    </citation>
    <scope>NUCLEOTIDE SEQUENCE [LARGE SCALE GENOMIC DNA]</scope>
    <source>
        <strain evidence="2">DSM 10527 / NCIMB 13988 / SH1</strain>
    </source>
</reference>
<dbReference type="HOGENOM" id="CLU_2571526_0_0_0"/>
<dbReference type="Proteomes" id="UP000001025">
    <property type="component" value="Chromosome"/>
</dbReference>
<sequence>MVAASSASYLARSSAVAPSVASAFWSDPPHPDRTQATIITRKHFKTEVIVGFSSEFVVLEMMFPPITSILMGRSEFTSIGC</sequence>
<protein>
    <submittedName>
        <fullName evidence="1">Uncharacterized protein</fullName>
    </submittedName>
</protein>
<keyword evidence="2" id="KW-1185">Reference proteome</keyword>
<evidence type="ECO:0000313" key="1">
    <source>
        <dbReference type="EMBL" id="CAD77979.1"/>
    </source>
</evidence>
<dbReference type="EnsemblBacteria" id="CAD77979">
    <property type="protein sequence ID" value="CAD77979"/>
    <property type="gene ID" value="RB13168"/>
</dbReference>
<dbReference type="AlphaFoldDB" id="Q7UHJ1"/>
<gene>
    <name evidence="1" type="ordered locus">RB13168</name>
</gene>